<organism evidence="2 3">
    <name type="scientific">Operophtera brumata</name>
    <name type="common">Winter moth</name>
    <name type="synonym">Phalaena brumata</name>
    <dbReference type="NCBI Taxonomy" id="104452"/>
    <lineage>
        <taxon>Eukaryota</taxon>
        <taxon>Metazoa</taxon>
        <taxon>Ecdysozoa</taxon>
        <taxon>Arthropoda</taxon>
        <taxon>Hexapoda</taxon>
        <taxon>Insecta</taxon>
        <taxon>Pterygota</taxon>
        <taxon>Neoptera</taxon>
        <taxon>Endopterygota</taxon>
        <taxon>Lepidoptera</taxon>
        <taxon>Glossata</taxon>
        <taxon>Ditrysia</taxon>
        <taxon>Geometroidea</taxon>
        <taxon>Geometridae</taxon>
        <taxon>Larentiinae</taxon>
        <taxon>Operophtera</taxon>
    </lineage>
</organism>
<evidence type="ECO:0000256" key="1">
    <source>
        <dbReference type="SAM" id="MobiDB-lite"/>
    </source>
</evidence>
<dbReference type="AlphaFoldDB" id="A0A0L7LA65"/>
<keyword evidence="3" id="KW-1185">Reference proteome</keyword>
<name>A0A0L7LA65_OPEBR</name>
<protein>
    <submittedName>
        <fullName evidence="2">Uncharacterized protein</fullName>
    </submittedName>
</protein>
<feature type="region of interest" description="Disordered" evidence="1">
    <location>
        <begin position="1"/>
        <end position="47"/>
    </location>
</feature>
<dbReference type="EMBL" id="JTDY01001993">
    <property type="protein sequence ID" value="KOB72383.1"/>
    <property type="molecule type" value="Genomic_DNA"/>
</dbReference>
<evidence type="ECO:0000313" key="3">
    <source>
        <dbReference type="Proteomes" id="UP000037510"/>
    </source>
</evidence>
<comment type="caution">
    <text evidence="2">The sequence shown here is derived from an EMBL/GenBank/DDBJ whole genome shotgun (WGS) entry which is preliminary data.</text>
</comment>
<accession>A0A0L7LA65</accession>
<proteinExistence type="predicted"/>
<sequence>MHQLDNLARETQLVRKDAPARQPGPGDAARQEGTHRHRTHQLDNLARETQLIKKLGFATGRTSSTT</sequence>
<dbReference type="Proteomes" id="UP000037510">
    <property type="component" value="Unassembled WGS sequence"/>
</dbReference>
<reference evidence="2 3" key="1">
    <citation type="journal article" date="2015" name="Genome Biol. Evol.">
        <title>The genome of winter moth (Operophtera brumata) provides a genomic perspective on sexual dimorphism and phenology.</title>
        <authorList>
            <person name="Derks M.F."/>
            <person name="Smit S."/>
            <person name="Salis L."/>
            <person name="Schijlen E."/>
            <person name="Bossers A."/>
            <person name="Mateman C."/>
            <person name="Pijl A.S."/>
            <person name="de Ridder D."/>
            <person name="Groenen M.A."/>
            <person name="Visser M.E."/>
            <person name="Megens H.J."/>
        </authorList>
    </citation>
    <scope>NUCLEOTIDE SEQUENCE [LARGE SCALE GENOMIC DNA]</scope>
    <source>
        <strain evidence="2">WM2013NL</strain>
        <tissue evidence="2">Head and thorax</tissue>
    </source>
</reference>
<gene>
    <name evidence="2" type="ORF">OBRU01_12446</name>
</gene>
<evidence type="ECO:0000313" key="2">
    <source>
        <dbReference type="EMBL" id="KOB72383.1"/>
    </source>
</evidence>